<dbReference type="Pfam" id="PF00450">
    <property type="entry name" value="Peptidase_S10"/>
    <property type="match status" value="1"/>
</dbReference>
<dbReference type="GO" id="GO:0000324">
    <property type="term" value="C:fungal-type vacuole"/>
    <property type="evidence" value="ECO:0007669"/>
    <property type="project" value="TreeGrafter"/>
</dbReference>
<dbReference type="PRINTS" id="PR00724">
    <property type="entry name" value="CRBOXYPTASEC"/>
</dbReference>
<evidence type="ECO:0008006" key="9">
    <source>
        <dbReference type="Google" id="ProtNLM"/>
    </source>
</evidence>
<dbReference type="Proteomes" id="UP000039046">
    <property type="component" value="Unassembled WGS sequence"/>
</dbReference>
<comment type="similarity">
    <text evidence="1">Belongs to the peptidase S10 family.</text>
</comment>
<evidence type="ECO:0000313" key="7">
    <source>
        <dbReference type="EMBL" id="CEJ93684.1"/>
    </source>
</evidence>
<dbReference type="HOGENOM" id="CLU_008523_10_4_1"/>
<dbReference type="SUPFAM" id="SSF53474">
    <property type="entry name" value="alpha/beta-Hydrolases"/>
    <property type="match status" value="1"/>
</dbReference>
<evidence type="ECO:0000256" key="1">
    <source>
        <dbReference type="ARBA" id="ARBA00009431"/>
    </source>
</evidence>
<proteinExistence type="inferred from homology"/>
<gene>
    <name evidence="7" type="ORF">VHEMI09257</name>
</gene>
<accession>A0A0A1TG02</accession>
<reference evidence="7 8" key="1">
    <citation type="journal article" date="2015" name="Genome Announc.">
        <title>Draft Genome Sequence and Gene Annotation of the Entomopathogenic Fungus Verticillium hemipterigenum.</title>
        <authorList>
            <person name="Horn F."/>
            <person name="Habel A."/>
            <person name="Scharf D.H."/>
            <person name="Dworschak J."/>
            <person name="Brakhage A.A."/>
            <person name="Guthke R."/>
            <person name="Hertweck C."/>
            <person name="Linde J."/>
        </authorList>
    </citation>
    <scope>NUCLEOTIDE SEQUENCE [LARGE SCALE GENOMIC DNA]</scope>
</reference>
<keyword evidence="8" id="KW-1185">Reference proteome</keyword>
<evidence type="ECO:0000256" key="3">
    <source>
        <dbReference type="ARBA" id="ARBA00022670"/>
    </source>
</evidence>
<feature type="chain" id="PRO_5001990214" description="Carboxypeptidase Y" evidence="6">
    <location>
        <begin position="22"/>
        <end position="464"/>
    </location>
</feature>
<dbReference type="Gene3D" id="1.10.287.410">
    <property type="match status" value="1"/>
</dbReference>
<dbReference type="OrthoDB" id="443318at2759"/>
<keyword evidence="3" id="KW-0645">Protease</keyword>
<dbReference type="InterPro" id="IPR029058">
    <property type="entry name" value="AB_hydrolase_fold"/>
</dbReference>
<dbReference type="STRING" id="1531966.A0A0A1TG02"/>
<keyword evidence="2" id="KW-0121">Carboxypeptidase</keyword>
<evidence type="ECO:0000256" key="2">
    <source>
        <dbReference type="ARBA" id="ARBA00022645"/>
    </source>
</evidence>
<dbReference type="GO" id="GO:0006508">
    <property type="term" value="P:proteolysis"/>
    <property type="evidence" value="ECO:0007669"/>
    <property type="project" value="UniProtKB-KW"/>
</dbReference>
<dbReference type="PANTHER" id="PTHR11802:SF432">
    <property type="entry name" value="Y, PUTATIVE-RELATED"/>
    <property type="match status" value="1"/>
</dbReference>
<sequence length="464" mass="52595">MTWFTYVKVFAIAHLLSFCIATSQKPIGPDTNNQFTKLRQDNTACPSYGEAQWTGTVRVSEGHEIFYWYFDSRNDPKNDPVILYMSGGPGASSMNGAVAGLGPCSLNSSKDHTTTPNPWAWNRNASLLFIDQPSDTAQDFQQFLNIFFKDVFPDKYRLPLHIATASYGGHYGPVYLDYILRSRRYDSNFAFWGNIQSLILIDAVIDFTAQAAGAYATVCKDREEVGLLNATACESMARHLPEQLRLGRSCQNVYHGEECRTSYDFGQKYIHGPMNDLVEQHKVNLGNIKKGCDPRSEWPFCLPPGYVDVTEYFSQKRIKEAIGVPEPFVFRPVNLEMHLAFRNYGSPWNPTTKELAAVLDAYTEKPQLADIKVLVMNGKLDYVVNTAGNIWQYDRLEWAGLAEYQANTWRPLEDGMGVRGEWKATHDGRLAFVAIEDGGHFVTSEQKEGTFHIVQKWLEGQWHM</sequence>
<dbReference type="EMBL" id="CDHN01000006">
    <property type="protein sequence ID" value="CEJ93684.1"/>
    <property type="molecule type" value="Genomic_DNA"/>
</dbReference>
<name>A0A0A1TG02_9HYPO</name>
<dbReference type="GO" id="GO:0004185">
    <property type="term" value="F:serine-type carboxypeptidase activity"/>
    <property type="evidence" value="ECO:0007669"/>
    <property type="project" value="InterPro"/>
</dbReference>
<evidence type="ECO:0000313" key="8">
    <source>
        <dbReference type="Proteomes" id="UP000039046"/>
    </source>
</evidence>
<dbReference type="AlphaFoldDB" id="A0A0A1TG02"/>
<evidence type="ECO:0000256" key="6">
    <source>
        <dbReference type="SAM" id="SignalP"/>
    </source>
</evidence>
<organism evidence="7 8">
    <name type="scientific">[Torrubiella] hemipterigena</name>
    <dbReference type="NCBI Taxonomy" id="1531966"/>
    <lineage>
        <taxon>Eukaryota</taxon>
        <taxon>Fungi</taxon>
        <taxon>Dikarya</taxon>
        <taxon>Ascomycota</taxon>
        <taxon>Pezizomycotina</taxon>
        <taxon>Sordariomycetes</taxon>
        <taxon>Hypocreomycetidae</taxon>
        <taxon>Hypocreales</taxon>
        <taxon>Clavicipitaceae</taxon>
        <taxon>Clavicipitaceae incertae sedis</taxon>
        <taxon>'Torrubiella' clade</taxon>
    </lineage>
</organism>
<evidence type="ECO:0000256" key="5">
    <source>
        <dbReference type="ARBA" id="ARBA00023180"/>
    </source>
</evidence>
<keyword evidence="6" id="KW-0732">Signal</keyword>
<feature type="signal peptide" evidence="6">
    <location>
        <begin position="1"/>
        <end position="21"/>
    </location>
</feature>
<dbReference type="PANTHER" id="PTHR11802">
    <property type="entry name" value="SERINE PROTEASE FAMILY S10 SERINE CARBOXYPEPTIDASE"/>
    <property type="match status" value="1"/>
</dbReference>
<evidence type="ECO:0000256" key="4">
    <source>
        <dbReference type="ARBA" id="ARBA00022801"/>
    </source>
</evidence>
<keyword evidence="5" id="KW-0325">Glycoprotein</keyword>
<dbReference type="InterPro" id="IPR001563">
    <property type="entry name" value="Peptidase_S10"/>
</dbReference>
<keyword evidence="4" id="KW-0378">Hydrolase</keyword>
<protein>
    <recommendedName>
        <fullName evidence="9">Carboxypeptidase Y</fullName>
    </recommendedName>
</protein>
<dbReference type="Gene3D" id="3.40.50.1820">
    <property type="entry name" value="alpha/beta hydrolase"/>
    <property type="match status" value="1"/>
</dbReference>